<organism evidence="2 3">
    <name type="scientific">Dendrobium thyrsiflorum</name>
    <name type="common">Pinecone-like raceme dendrobium</name>
    <name type="synonym">Orchid</name>
    <dbReference type="NCBI Taxonomy" id="117978"/>
    <lineage>
        <taxon>Eukaryota</taxon>
        <taxon>Viridiplantae</taxon>
        <taxon>Streptophyta</taxon>
        <taxon>Embryophyta</taxon>
        <taxon>Tracheophyta</taxon>
        <taxon>Spermatophyta</taxon>
        <taxon>Magnoliopsida</taxon>
        <taxon>Liliopsida</taxon>
        <taxon>Asparagales</taxon>
        <taxon>Orchidaceae</taxon>
        <taxon>Epidendroideae</taxon>
        <taxon>Malaxideae</taxon>
        <taxon>Dendrobiinae</taxon>
        <taxon>Dendrobium</taxon>
    </lineage>
</organism>
<proteinExistence type="predicted"/>
<keyword evidence="3" id="KW-1185">Reference proteome</keyword>
<gene>
    <name evidence="2" type="ORF">M5K25_012471</name>
</gene>
<comment type="caution">
    <text evidence="2">The sequence shown here is derived from an EMBL/GenBank/DDBJ whole genome shotgun (WGS) entry which is preliminary data.</text>
</comment>
<reference evidence="2 3" key="1">
    <citation type="journal article" date="2024" name="Plant Biotechnol. J.">
        <title>Dendrobium thyrsiflorum genome and its molecular insights into genes involved in important horticultural traits.</title>
        <authorList>
            <person name="Chen B."/>
            <person name="Wang J.Y."/>
            <person name="Zheng P.J."/>
            <person name="Li K.L."/>
            <person name="Liang Y.M."/>
            <person name="Chen X.F."/>
            <person name="Zhang C."/>
            <person name="Zhao X."/>
            <person name="He X."/>
            <person name="Zhang G.Q."/>
            <person name="Liu Z.J."/>
            <person name="Xu Q."/>
        </authorList>
    </citation>
    <scope>NUCLEOTIDE SEQUENCE [LARGE SCALE GENOMIC DNA]</scope>
    <source>
        <strain evidence="2">GZMU011</strain>
    </source>
</reference>
<feature type="region of interest" description="Disordered" evidence="1">
    <location>
        <begin position="53"/>
        <end position="78"/>
    </location>
</feature>
<feature type="compositionally biased region" description="Basic residues" evidence="1">
    <location>
        <begin position="64"/>
        <end position="74"/>
    </location>
</feature>
<evidence type="ECO:0000313" key="3">
    <source>
        <dbReference type="Proteomes" id="UP001552299"/>
    </source>
</evidence>
<dbReference type="PANTHER" id="PTHR35131:SF1">
    <property type="entry name" value="EXPRESSED PROTEIN"/>
    <property type="match status" value="1"/>
</dbReference>
<evidence type="ECO:0000256" key="1">
    <source>
        <dbReference type="SAM" id="MobiDB-lite"/>
    </source>
</evidence>
<protein>
    <submittedName>
        <fullName evidence="2">Uncharacterized protein</fullName>
    </submittedName>
</protein>
<evidence type="ECO:0000313" key="2">
    <source>
        <dbReference type="EMBL" id="KAL0917413.1"/>
    </source>
</evidence>
<dbReference type="PANTHER" id="PTHR35131">
    <property type="entry name" value="EXPRESSED PROTEIN"/>
    <property type="match status" value="1"/>
</dbReference>
<dbReference type="AlphaFoldDB" id="A0ABD0V4V9"/>
<accession>A0ABD0V4V9</accession>
<dbReference type="Proteomes" id="UP001552299">
    <property type="component" value="Unassembled WGS sequence"/>
</dbReference>
<dbReference type="EMBL" id="JANQDX010000010">
    <property type="protein sequence ID" value="KAL0917413.1"/>
    <property type="molecule type" value="Genomic_DNA"/>
</dbReference>
<sequence length="166" mass="19076">MASPLEIGAQGTIGSLISHEVEYFKKVDLGDWKSSQRIKSKILVDEASASNSFKLNKESDSNNVKKKKKKKEKKQVKEGKYLPSICSAIEISEKNTSRKENRMLLQKHQVDEFREEKNIQHTNRRKMKYQDIYVENTEKGKTTGPCPVEMIRLIIHVNVLQIGSEL</sequence>
<name>A0ABD0V4V9_DENTH</name>